<keyword evidence="8" id="KW-1185">Reference proteome</keyword>
<feature type="compositionally biased region" description="Polar residues" evidence="5">
    <location>
        <begin position="8"/>
        <end position="21"/>
    </location>
</feature>
<dbReference type="AlphaFoldDB" id="A0A5C3PMX6"/>
<dbReference type="GO" id="GO:0016020">
    <property type="term" value="C:membrane"/>
    <property type="evidence" value="ECO:0007669"/>
    <property type="project" value="UniProtKB-SubCell"/>
</dbReference>
<comment type="subcellular location">
    <subcellularLocation>
        <location evidence="1">Membrane</location>
        <topology evidence="1">Multi-pass membrane protein</topology>
    </subcellularLocation>
</comment>
<feature type="transmembrane region" description="Helical" evidence="6">
    <location>
        <begin position="63"/>
        <end position="85"/>
    </location>
</feature>
<evidence type="ECO:0000256" key="2">
    <source>
        <dbReference type="ARBA" id="ARBA00022692"/>
    </source>
</evidence>
<accession>A0A5C3PMX6</accession>
<dbReference type="EMBL" id="ML211158">
    <property type="protein sequence ID" value="TFK87343.1"/>
    <property type="molecule type" value="Genomic_DNA"/>
</dbReference>
<evidence type="ECO:0000256" key="3">
    <source>
        <dbReference type="ARBA" id="ARBA00022989"/>
    </source>
</evidence>
<dbReference type="Proteomes" id="UP000308197">
    <property type="component" value="Unassembled WGS sequence"/>
</dbReference>
<dbReference type="SUPFAM" id="SSF81338">
    <property type="entry name" value="Aquaporin-like"/>
    <property type="match status" value="1"/>
</dbReference>
<evidence type="ECO:0000256" key="4">
    <source>
        <dbReference type="ARBA" id="ARBA00023136"/>
    </source>
</evidence>
<sequence>MSQRKPRTLSSSDAEKYNTTSYHHEDVSSSSQRTESIDEELAIHYTKYPNRWSRIREVLREPVAEFFGVMILIIFGAGVDCQVVLSGNTGVASSPTVLCIIP</sequence>
<keyword evidence="4 6" id="KW-0472">Membrane</keyword>
<keyword evidence="2 6" id="KW-0812">Transmembrane</keyword>
<reference evidence="7 8" key="1">
    <citation type="journal article" date="2019" name="Nat. Ecol. Evol.">
        <title>Megaphylogeny resolves global patterns of mushroom evolution.</title>
        <authorList>
            <person name="Varga T."/>
            <person name="Krizsan K."/>
            <person name="Foldi C."/>
            <person name="Dima B."/>
            <person name="Sanchez-Garcia M."/>
            <person name="Sanchez-Ramirez S."/>
            <person name="Szollosi G.J."/>
            <person name="Szarkandi J.G."/>
            <person name="Papp V."/>
            <person name="Albert L."/>
            <person name="Andreopoulos W."/>
            <person name="Angelini C."/>
            <person name="Antonin V."/>
            <person name="Barry K.W."/>
            <person name="Bougher N.L."/>
            <person name="Buchanan P."/>
            <person name="Buyck B."/>
            <person name="Bense V."/>
            <person name="Catcheside P."/>
            <person name="Chovatia M."/>
            <person name="Cooper J."/>
            <person name="Damon W."/>
            <person name="Desjardin D."/>
            <person name="Finy P."/>
            <person name="Geml J."/>
            <person name="Haridas S."/>
            <person name="Hughes K."/>
            <person name="Justo A."/>
            <person name="Karasinski D."/>
            <person name="Kautmanova I."/>
            <person name="Kiss B."/>
            <person name="Kocsube S."/>
            <person name="Kotiranta H."/>
            <person name="LaButti K.M."/>
            <person name="Lechner B.E."/>
            <person name="Liimatainen K."/>
            <person name="Lipzen A."/>
            <person name="Lukacs Z."/>
            <person name="Mihaltcheva S."/>
            <person name="Morgado L.N."/>
            <person name="Niskanen T."/>
            <person name="Noordeloos M.E."/>
            <person name="Ohm R.A."/>
            <person name="Ortiz-Santana B."/>
            <person name="Ovrebo C."/>
            <person name="Racz N."/>
            <person name="Riley R."/>
            <person name="Savchenko A."/>
            <person name="Shiryaev A."/>
            <person name="Soop K."/>
            <person name="Spirin V."/>
            <person name="Szebenyi C."/>
            <person name="Tomsovsky M."/>
            <person name="Tulloss R.E."/>
            <person name="Uehling J."/>
            <person name="Grigoriev I.V."/>
            <person name="Vagvolgyi C."/>
            <person name="Papp T."/>
            <person name="Martin F.M."/>
            <person name="Miettinen O."/>
            <person name="Hibbett D.S."/>
            <person name="Nagy L.G."/>
        </authorList>
    </citation>
    <scope>NUCLEOTIDE SEQUENCE [LARGE SCALE GENOMIC DNA]</scope>
    <source>
        <strain evidence="7 8">HHB13444</strain>
    </source>
</reference>
<evidence type="ECO:0000256" key="5">
    <source>
        <dbReference type="SAM" id="MobiDB-lite"/>
    </source>
</evidence>
<dbReference type="InParanoid" id="A0A5C3PMX6"/>
<dbReference type="InterPro" id="IPR023271">
    <property type="entry name" value="Aquaporin-like"/>
</dbReference>
<organism evidence="7 8">
    <name type="scientific">Polyporus arcularius HHB13444</name>
    <dbReference type="NCBI Taxonomy" id="1314778"/>
    <lineage>
        <taxon>Eukaryota</taxon>
        <taxon>Fungi</taxon>
        <taxon>Dikarya</taxon>
        <taxon>Basidiomycota</taxon>
        <taxon>Agaricomycotina</taxon>
        <taxon>Agaricomycetes</taxon>
        <taxon>Polyporales</taxon>
        <taxon>Polyporaceae</taxon>
        <taxon>Polyporus</taxon>
    </lineage>
</organism>
<evidence type="ECO:0000313" key="7">
    <source>
        <dbReference type="EMBL" id="TFK87343.1"/>
    </source>
</evidence>
<protein>
    <submittedName>
        <fullName evidence="7">Uncharacterized protein</fullName>
    </submittedName>
</protein>
<keyword evidence="3 6" id="KW-1133">Transmembrane helix</keyword>
<feature type="region of interest" description="Disordered" evidence="5">
    <location>
        <begin position="1"/>
        <end position="35"/>
    </location>
</feature>
<evidence type="ECO:0000256" key="1">
    <source>
        <dbReference type="ARBA" id="ARBA00004141"/>
    </source>
</evidence>
<name>A0A5C3PMX6_9APHY</name>
<dbReference type="STRING" id="1314778.A0A5C3PMX6"/>
<gene>
    <name evidence="7" type="ORF">K466DRAFT_586474</name>
</gene>
<evidence type="ECO:0000313" key="8">
    <source>
        <dbReference type="Proteomes" id="UP000308197"/>
    </source>
</evidence>
<dbReference type="Gene3D" id="1.20.1080.10">
    <property type="entry name" value="Glycerol uptake facilitator protein"/>
    <property type="match status" value="1"/>
</dbReference>
<proteinExistence type="predicted"/>
<evidence type="ECO:0000256" key="6">
    <source>
        <dbReference type="SAM" id="Phobius"/>
    </source>
</evidence>